<organism evidence="2">
    <name type="scientific">Notodromas monacha</name>
    <dbReference type="NCBI Taxonomy" id="399045"/>
    <lineage>
        <taxon>Eukaryota</taxon>
        <taxon>Metazoa</taxon>
        <taxon>Ecdysozoa</taxon>
        <taxon>Arthropoda</taxon>
        <taxon>Crustacea</taxon>
        <taxon>Oligostraca</taxon>
        <taxon>Ostracoda</taxon>
        <taxon>Podocopa</taxon>
        <taxon>Podocopida</taxon>
        <taxon>Cypridocopina</taxon>
        <taxon>Cypridoidea</taxon>
        <taxon>Cyprididae</taxon>
        <taxon>Notodromas</taxon>
    </lineage>
</organism>
<accession>A0A7R9C040</accession>
<reference evidence="2" key="1">
    <citation type="submission" date="2020-11" db="EMBL/GenBank/DDBJ databases">
        <authorList>
            <person name="Tran Van P."/>
        </authorList>
    </citation>
    <scope>NUCLEOTIDE SEQUENCE</scope>
</reference>
<sequence>MCVKTQCWSHESDKVEIVSCVRRKADVSVEANVDGCRHPGYGQATSRNVIPPLKIHELIKKLATAASEARLNAYAPYSKFQVGAALLCDNEEIVKGM</sequence>
<name>A0A7R9C040_9CRUS</name>
<evidence type="ECO:0000259" key="1">
    <source>
        <dbReference type="PROSITE" id="PS51747"/>
    </source>
</evidence>
<keyword evidence="3" id="KW-1185">Reference proteome</keyword>
<dbReference type="Gene3D" id="3.40.140.10">
    <property type="entry name" value="Cytidine Deaminase, domain 2"/>
    <property type="match status" value="1"/>
</dbReference>
<dbReference type="Proteomes" id="UP000678499">
    <property type="component" value="Unassembled WGS sequence"/>
</dbReference>
<dbReference type="InterPro" id="IPR002125">
    <property type="entry name" value="CMP_dCMP_dom"/>
</dbReference>
<dbReference type="InterPro" id="IPR016193">
    <property type="entry name" value="Cytidine_deaminase-like"/>
</dbReference>
<feature type="non-terminal residue" evidence="2">
    <location>
        <position position="1"/>
    </location>
</feature>
<protein>
    <recommendedName>
        <fullName evidence="1">CMP/dCMP-type deaminase domain-containing protein</fullName>
    </recommendedName>
</protein>
<proteinExistence type="predicted"/>
<dbReference type="PROSITE" id="PS51747">
    <property type="entry name" value="CYT_DCMP_DEAMINASES_2"/>
    <property type="match status" value="1"/>
</dbReference>
<dbReference type="EMBL" id="CAJPEX010005903">
    <property type="protein sequence ID" value="CAG0923855.1"/>
    <property type="molecule type" value="Genomic_DNA"/>
</dbReference>
<dbReference type="AlphaFoldDB" id="A0A7R9C040"/>
<evidence type="ECO:0000313" key="3">
    <source>
        <dbReference type="Proteomes" id="UP000678499"/>
    </source>
</evidence>
<feature type="domain" description="CMP/dCMP-type deaminase" evidence="1">
    <location>
        <begin position="57"/>
        <end position="97"/>
    </location>
</feature>
<dbReference type="SUPFAM" id="SSF53927">
    <property type="entry name" value="Cytidine deaminase-like"/>
    <property type="match status" value="1"/>
</dbReference>
<gene>
    <name evidence="2" type="ORF">NMOB1V02_LOCUS11315</name>
</gene>
<dbReference type="GO" id="GO:0003824">
    <property type="term" value="F:catalytic activity"/>
    <property type="evidence" value="ECO:0007669"/>
    <property type="project" value="InterPro"/>
</dbReference>
<dbReference type="OrthoDB" id="414540at2759"/>
<evidence type="ECO:0000313" key="2">
    <source>
        <dbReference type="EMBL" id="CAD7283703.1"/>
    </source>
</evidence>
<dbReference type="EMBL" id="OA887940">
    <property type="protein sequence ID" value="CAD7283703.1"/>
    <property type="molecule type" value="Genomic_DNA"/>
</dbReference>